<keyword evidence="1" id="KW-1133">Transmembrane helix</keyword>
<dbReference type="AlphaFoldDB" id="A4VBZ6"/>
<accession>A4VBZ6</accession>
<reference evidence="2" key="2">
    <citation type="journal article" date="2007" name="Appl. Environ. Microbiol.">
        <title>Possible origins of CTnBST, a conjugative transposon found recently in a human colonic Bacteroides strain.</title>
        <authorList>
            <person name="Schlesinger D.J."/>
            <person name="Shoemaker N.B."/>
            <person name="Salyers A.A."/>
        </authorList>
    </citation>
    <scope>NUCLEOTIDE SEQUENCE</scope>
    <source>
        <strain evidence="2">WH207</strain>
    </source>
</reference>
<evidence type="ECO:0008006" key="3">
    <source>
        <dbReference type="Google" id="ProtNLM"/>
    </source>
</evidence>
<evidence type="ECO:0000256" key="1">
    <source>
        <dbReference type="SAM" id="Phobius"/>
    </source>
</evidence>
<dbReference type="EMBL" id="AY345595">
    <property type="protein sequence ID" value="ABP57334.1"/>
    <property type="molecule type" value="Genomic_DNA"/>
</dbReference>
<gene>
    <name evidence="2" type="ORF">bst077</name>
</gene>
<proteinExistence type="predicted"/>
<keyword evidence="1" id="KW-0812">Transmembrane</keyword>
<protein>
    <recommendedName>
        <fullName evidence="3">Transmembrane protein</fullName>
    </recommendedName>
</protein>
<organism evidence="2">
    <name type="scientific">Bacteroides uniformis</name>
    <dbReference type="NCBI Taxonomy" id="820"/>
    <lineage>
        <taxon>Bacteria</taxon>
        <taxon>Pseudomonadati</taxon>
        <taxon>Bacteroidota</taxon>
        <taxon>Bacteroidia</taxon>
        <taxon>Bacteroidales</taxon>
        <taxon>Bacteroidaceae</taxon>
        <taxon>Bacteroides</taxon>
    </lineage>
</organism>
<evidence type="ECO:0000313" key="2">
    <source>
        <dbReference type="EMBL" id="ABP57334.1"/>
    </source>
</evidence>
<reference evidence="2" key="1">
    <citation type="journal article" date="2003" name="Appl. Environ. Microbiol.">
        <title>A new Bacteroides conjugative transposon that carries an ermB gene.</title>
        <authorList>
            <person name="Gupta A."/>
            <person name="Vlamakis H."/>
            <person name="Shoemaker N."/>
            <person name="Salyers A.A."/>
        </authorList>
    </citation>
    <scope>NUCLEOTIDE SEQUENCE</scope>
    <source>
        <strain evidence="2">WH207</strain>
    </source>
</reference>
<feature type="transmembrane region" description="Helical" evidence="1">
    <location>
        <begin position="58"/>
        <end position="80"/>
    </location>
</feature>
<name>A4VBZ6_BACUN</name>
<keyword evidence="1" id="KW-0472">Membrane</keyword>
<sequence>MADTVAPYRHPDDGHRRHGKRLSIENGGHHLAAVPFYFLLVVRHTLSGRQHIVNDNDFFSLYITGNLVIPLYNLLAVLFYKSLPFSYGASFLFSSANIGRSVSMPNRIPFG</sequence>